<dbReference type="Gene3D" id="2.40.160.10">
    <property type="entry name" value="Porin"/>
    <property type="match status" value="1"/>
</dbReference>
<evidence type="ECO:0000256" key="2">
    <source>
        <dbReference type="ARBA" id="ARBA00009624"/>
    </source>
</evidence>
<organism evidence="9 10">
    <name type="scientific">Vigna mungo</name>
    <name type="common">Black gram</name>
    <name type="synonym">Phaseolus mungo</name>
    <dbReference type="NCBI Taxonomy" id="3915"/>
    <lineage>
        <taxon>Eukaryota</taxon>
        <taxon>Viridiplantae</taxon>
        <taxon>Streptophyta</taxon>
        <taxon>Embryophyta</taxon>
        <taxon>Tracheophyta</taxon>
        <taxon>Spermatophyta</taxon>
        <taxon>Magnoliopsida</taxon>
        <taxon>eudicotyledons</taxon>
        <taxon>Gunneridae</taxon>
        <taxon>Pentapetalae</taxon>
        <taxon>rosids</taxon>
        <taxon>fabids</taxon>
        <taxon>Fabales</taxon>
        <taxon>Fabaceae</taxon>
        <taxon>Papilionoideae</taxon>
        <taxon>50 kb inversion clade</taxon>
        <taxon>NPAAA clade</taxon>
        <taxon>indigoferoid/millettioid clade</taxon>
        <taxon>Phaseoleae</taxon>
        <taxon>Vigna</taxon>
    </lineage>
</organism>
<keyword evidence="5" id="KW-0812">Transmembrane</keyword>
<evidence type="ECO:0008006" key="11">
    <source>
        <dbReference type="Google" id="ProtNLM"/>
    </source>
</evidence>
<comment type="similarity">
    <text evidence="2">Belongs to the eukaryotic mitochondrial porin (TC 1.B.8.1) family.</text>
</comment>
<keyword evidence="10" id="KW-1185">Reference proteome</keyword>
<dbReference type="AlphaFoldDB" id="A0AAQ3RHC1"/>
<comment type="subcellular location">
    <subcellularLocation>
        <location evidence="1">Membrane</location>
    </subcellularLocation>
</comment>
<dbReference type="GO" id="GO:0046930">
    <property type="term" value="C:pore complex"/>
    <property type="evidence" value="ECO:0007669"/>
    <property type="project" value="UniProtKB-KW"/>
</dbReference>
<evidence type="ECO:0000256" key="1">
    <source>
        <dbReference type="ARBA" id="ARBA00004370"/>
    </source>
</evidence>
<accession>A0AAQ3RHC1</accession>
<dbReference type="CDD" id="cd07306">
    <property type="entry name" value="Porin3_VDAC"/>
    <property type="match status" value="1"/>
</dbReference>
<dbReference type="GO" id="GO:0008308">
    <property type="term" value="F:voltage-gated monoatomic anion channel activity"/>
    <property type="evidence" value="ECO:0007669"/>
    <property type="project" value="InterPro"/>
</dbReference>
<dbReference type="FunFam" id="2.40.160.10:FF:000003">
    <property type="entry name" value="Outer mitochondrial membrane protein porin"/>
    <property type="match status" value="1"/>
</dbReference>
<dbReference type="GO" id="GO:0015288">
    <property type="term" value="F:porin activity"/>
    <property type="evidence" value="ECO:0007669"/>
    <property type="project" value="UniProtKB-KW"/>
</dbReference>
<evidence type="ECO:0000256" key="7">
    <source>
        <dbReference type="ARBA" id="ARBA00023114"/>
    </source>
</evidence>
<keyword evidence="7" id="KW-0626">Porin</keyword>
<protein>
    <recommendedName>
        <fullName evidence="11">Mitochondrial outer membrane protein porin 2</fullName>
    </recommendedName>
</protein>
<dbReference type="GO" id="GO:0005741">
    <property type="term" value="C:mitochondrial outer membrane"/>
    <property type="evidence" value="ECO:0007669"/>
    <property type="project" value="InterPro"/>
</dbReference>
<dbReference type="EMBL" id="CP144690">
    <property type="protein sequence ID" value="WVY91765.1"/>
    <property type="molecule type" value="Genomic_DNA"/>
</dbReference>
<evidence type="ECO:0000256" key="6">
    <source>
        <dbReference type="ARBA" id="ARBA00023065"/>
    </source>
</evidence>
<sequence length="277" mass="29824">MSGKGPGFFSDIGRSGRDILTKDYNSDQRFTISSSANSGLDLKSTLVKSRGLSSGDVTAEFKYKNKVVNFKVDTESNVLTTFTVSDVIPYAKTISSIRLPDYSSGKFEVQYLHDHVAFTLGVGLTRSPAIDFSGTMGTPSIAFGAETSYSTSLAKFTKYNAGLCFKMPSSSASVILGDKGDSMKVSYLHQLERLNGGAVVGEISRRFSTNENTLTVGCSLVVDSQTVLKAKLNNHGNLGALLQHELTSKSFLTVSGAFETKDLDKNPKFGFSLLLKP</sequence>
<dbReference type="PANTHER" id="PTHR11743:SF61">
    <property type="entry name" value="MITOCHONDRIAL OUTER MEMBRANE PROTEIN PORIN 2-LIKE"/>
    <property type="match status" value="1"/>
</dbReference>
<keyword evidence="8" id="KW-0472">Membrane</keyword>
<keyword evidence="6" id="KW-0406">Ion transport</keyword>
<dbReference type="InterPro" id="IPR023614">
    <property type="entry name" value="Porin_dom_sf"/>
</dbReference>
<keyword evidence="4" id="KW-1134">Transmembrane beta strand</keyword>
<name>A0AAQ3RHC1_VIGMU</name>
<evidence type="ECO:0000256" key="5">
    <source>
        <dbReference type="ARBA" id="ARBA00022692"/>
    </source>
</evidence>
<evidence type="ECO:0000313" key="9">
    <source>
        <dbReference type="EMBL" id="WVY91765.1"/>
    </source>
</evidence>
<reference evidence="9 10" key="1">
    <citation type="journal article" date="2023" name="Life. Sci Alliance">
        <title>Evolutionary insights into 3D genome organization and epigenetic landscape of Vigna mungo.</title>
        <authorList>
            <person name="Junaid A."/>
            <person name="Singh B."/>
            <person name="Bhatia S."/>
        </authorList>
    </citation>
    <scope>NUCLEOTIDE SEQUENCE [LARGE SCALE GENOMIC DNA]</scope>
    <source>
        <strain evidence="9">Urdbean</strain>
    </source>
</reference>
<dbReference type="PANTHER" id="PTHR11743">
    <property type="entry name" value="VOLTAGE-DEPENDENT ANION-SELECTIVE CHANNEL"/>
    <property type="match status" value="1"/>
</dbReference>
<proteinExistence type="inferred from homology"/>
<dbReference type="InterPro" id="IPR001925">
    <property type="entry name" value="Porin_Euk"/>
</dbReference>
<evidence type="ECO:0000256" key="3">
    <source>
        <dbReference type="ARBA" id="ARBA00022448"/>
    </source>
</evidence>
<keyword evidence="3" id="KW-0813">Transport</keyword>
<dbReference type="Proteomes" id="UP001374535">
    <property type="component" value="Chromosome 11"/>
</dbReference>
<dbReference type="InterPro" id="IPR027246">
    <property type="entry name" value="Porin_Euk/Tom40"/>
</dbReference>
<evidence type="ECO:0000256" key="8">
    <source>
        <dbReference type="ARBA" id="ARBA00023136"/>
    </source>
</evidence>
<dbReference type="Pfam" id="PF01459">
    <property type="entry name" value="Porin_3"/>
    <property type="match status" value="1"/>
</dbReference>
<evidence type="ECO:0000313" key="10">
    <source>
        <dbReference type="Proteomes" id="UP001374535"/>
    </source>
</evidence>
<gene>
    <name evidence="9" type="ORF">V8G54_037279</name>
</gene>
<evidence type="ECO:0000256" key="4">
    <source>
        <dbReference type="ARBA" id="ARBA00022452"/>
    </source>
</evidence>